<evidence type="ECO:0000256" key="2">
    <source>
        <dbReference type="SAM" id="Phobius"/>
    </source>
</evidence>
<proteinExistence type="predicted"/>
<evidence type="ECO:0000313" key="3">
    <source>
        <dbReference type="EMBL" id="CAD8830254.1"/>
    </source>
</evidence>
<dbReference type="EMBL" id="HBFQ01006494">
    <property type="protein sequence ID" value="CAD8830254.1"/>
    <property type="molecule type" value="Transcribed_RNA"/>
</dbReference>
<name>A0A7S0ZRK2_NOCSC</name>
<keyword evidence="2" id="KW-0812">Transmembrane</keyword>
<sequence>MMSWLPIQVGAPTEFARSHRSTLMFLLMAQCAVFVVRVFYLFQFAGGLLNAMAVVLGVCAWRQEMNITYVCFWGLVSLMCFAVDIGSVLMGLIIASIHVFSEDLWVELAVRLAISVLDCVACLVALLLFRDWHSQEPLYASVHEKGIEALETGDLQMDSLYGWFTGALTDSGVRDETKPLIGDKVSKSHVWSGASGSIADAAGGMHSDDGQGNPFSTEKRDEKPLPAPVRVDNNPFLTHN</sequence>
<reference evidence="3" key="1">
    <citation type="submission" date="2021-01" db="EMBL/GenBank/DDBJ databases">
        <authorList>
            <person name="Corre E."/>
            <person name="Pelletier E."/>
            <person name="Niang G."/>
            <person name="Scheremetjew M."/>
            <person name="Finn R."/>
            <person name="Kale V."/>
            <person name="Holt S."/>
            <person name="Cochrane G."/>
            <person name="Meng A."/>
            <person name="Brown T."/>
            <person name="Cohen L."/>
        </authorList>
    </citation>
    <scope>NUCLEOTIDE SEQUENCE</scope>
</reference>
<dbReference type="AlphaFoldDB" id="A0A7S0ZRK2"/>
<feature type="transmembrane region" description="Helical" evidence="2">
    <location>
        <begin position="73"/>
        <end position="97"/>
    </location>
</feature>
<feature type="transmembrane region" description="Helical" evidence="2">
    <location>
        <begin position="44"/>
        <end position="61"/>
    </location>
</feature>
<feature type="transmembrane region" description="Helical" evidence="2">
    <location>
        <begin position="109"/>
        <end position="129"/>
    </location>
</feature>
<protein>
    <recommendedName>
        <fullName evidence="4">Transmembrane protein</fullName>
    </recommendedName>
</protein>
<accession>A0A7S0ZRK2</accession>
<feature type="region of interest" description="Disordered" evidence="1">
    <location>
        <begin position="200"/>
        <end position="240"/>
    </location>
</feature>
<keyword evidence="2" id="KW-1133">Transmembrane helix</keyword>
<evidence type="ECO:0000256" key="1">
    <source>
        <dbReference type="SAM" id="MobiDB-lite"/>
    </source>
</evidence>
<organism evidence="3">
    <name type="scientific">Noctiluca scintillans</name>
    <name type="common">Sea sparkle</name>
    <name type="synonym">Red tide dinoflagellate</name>
    <dbReference type="NCBI Taxonomy" id="2966"/>
    <lineage>
        <taxon>Eukaryota</taxon>
        <taxon>Sar</taxon>
        <taxon>Alveolata</taxon>
        <taxon>Dinophyceae</taxon>
        <taxon>Noctilucales</taxon>
        <taxon>Noctilucaceae</taxon>
        <taxon>Noctiluca</taxon>
    </lineage>
</organism>
<evidence type="ECO:0008006" key="4">
    <source>
        <dbReference type="Google" id="ProtNLM"/>
    </source>
</evidence>
<gene>
    <name evidence="3" type="ORF">NSCI0253_LOCUS4600</name>
</gene>
<keyword evidence="2" id="KW-0472">Membrane</keyword>